<dbReference type="InterPro" id="IPR008928">
    <property type="entry name" value="6-hairpin_glycosidase_sf"/>
</dbReference>
<comment type="similarity">
    <text evidence="2">Belongs to the glycosyl hydrolase 88 family.</text>
</comment>
<dbReference type="InterPro" id="IPR010905">
    <property type="entry name" value="Glyco_hydro_88"/>
</dbReference>
<name>A0A2M8Z5Z4_9FIRM</name>
<reference evidence="5 6" key="1">
    <citation type="submission" date="2017-11" db="EMBL/GenBank/DDBJ databases">
        <title>Understudied soil microbes with underappreciated capabilities: Untangling the Clostridium saccharolyticum group.</title>
        <authorList>
            <person name="Leschine S."/>
        </authorList>
    </citation>
    <scope>NUCLEOTIDE SEQUENCE [LARGE SCALE GENOMIC DNA]</scope>
    <source>
        <strain evidence="5 6">18A</strain>
    </source>
</reference>
<evidence type="ECO:0000313" key="5">
    <source>
        <dbReference type="EMBL" id="PJJ28849.1"/>
    </source>
</evidence>
<dbReference type="Pfam" id="PF07470">
    <property type="entry name" value="Glyco_hydro_88"/>
    <property type="match status" value="1"/>
</dbReference>
<dbReference type="AlphaFoldDB" id="A0A2M8Z5Z4"/>
<feature type="binding site" evidence="4">
    <location>
        <position position="233"/>
    </location>
    <ligand>
        <name>substrate</name>
    </ligand>
</feature>
<dbReference type="InterPro" id="IPR012341">
    <property type="entry name" value="6hp_glycosidase-like_sf"/>
</dbReference>
<dbReference type="InterPro" id="IPR052369">
    <property type="entry name" value="UG_Glycosaminoglycan_Hydrolase"/>
</dbReference>
<feature type="active site" description="Proton donor" evidence="3">
    <location>
        <position position="157"/>
    </location>
</feature>
<protein>
    <submittedName>
        <fullName evidence="5">Unsaturated chondroitin disaccharide hydrolase</fullName>
    </submittedName>
</protein>
<proteinExistence type="inferred from homology"/>
<evidence type="ECO:0000313" key="6">
    <source>
        <dbReference type="Proteomes" id="UP000231092"/>
    </source>
</evidence>
<dbReference type="Gene3D" id="1.50.10.10">
    <property type="match status" value="1"/>
</dbReference>
<sequence>MRYGIEKETLNWAESVWEKLEIKLEAECRRLGSIMPYVPVDGRYEDMGKRELAAWTNGFYSGMLWQMYHATGKGCYKDAATGIEERLDEALTSFTKLDHDVGFLWLHTAVADYRLTGSKGSRARGLHAAGILAGRYNPKGRYIKAWNGERAGVAIVDCLMNLPLLYWAAEEQHDSAYRQIAVNHTDTVLNYILRPDGSCNHMVEFDPATGEYLDNPGGQGYESGSSWSRGQAWAIYGMSLAYRYTGNEVYLDAAKRVAHYVCANLAIHDDIPLIDFRAPAQPVYYDTTAGVCAACGLLELSEHVRYLEKDLYVKSAVRCLKAVTDRFCQWNPDIDSVVSCGSARYDRESDRQVPIIYGDYFLTEGILRLLDRDFLIW</sequence>
<feature type="binding site" evidence="4">
    <location>
        <position position="157"/>
    </location>
    <ligand>
        <name>substrate</name>
    </ligand>
</feature>
<dbReference type="Proteomes" id="UP000231092">
    <property type="component" value="Unassembled WGS sequence"/>
</dbReference>
<comment type="caution">
    <text evidence="5">The sequence shown here is derived from an EMBL/GenBank/DDBJ whole genome shotgun (WGS) entry which is preliminary data.</text>
</comment>
<feature type="binding site" evidence="4">
    <location>
        <position position="229"/>
    </location>
    <ligand>
        <name>substrate</name>
    </ligand>
</feature>
<keyword evidence="1 5" id="KW-0378">Hydrolase</keyword>
<dbReference type="PANTHER" id="PTHR36845:SF1">
    <property type="entry name" value="HYDROLASE, PUTATIVE (AFU_ORTHOLOGUE AFUA_7G05090)-RELATED"/>
    <property type="match status" value="1"/>
</dbReference>
<organism evidence="5 6">
    <name type="scientific">[Clostridium] celerecrescens 18A</name>
    <dbReference type="NCBI Taxonomy" id="1286362"/>
    <lineage>
        <taxon>Bacteria</taxon>
        <taxon>Bacillati</taxon>
        <taxon>Bacillota</taxon>
        <taxon>Clostridia</taxon>
        <taxon>Lachnospirales</taxon>
        <taxon>Lachnospiraceae</taxon>
        <taxon>Lacrimispora</taxon>
    </lineage>
</organism>
<dbReference type="OrthoDB" id="428577at2"/>
<dbReference type="EMBL" id="PGET01000001">
    <property type="protein sequence ID" value="PJJ28849.1"/>
    <property type="molecule type" value="Genomic_DNA"/>
</dbReference>
<evidence type="ECO:0000256" key="2">
    <source>
        <dbReference type="ARBA" id="ARBA00038358"/>
    </source>
</evidence>
<dbReference type="RefSeq" id="WP_100305302.1">
    <property type="nucleotide sequence ID" value="NZ_PGET01000001.1"/>
</dbReference>
<gene>
    <name evidence="5" type="ORF">H171_2371</name>
</gene>
<dbReference type="PANTHER" id="PTHR36845">
    <property type="entry name" value="HYDROLASE, PUTATIVE (AFU_ORTHOLOGUE AFUA_7G05090)-RELATED"/>
    <property type="match status" value="1"/>
</dbReference>
<dbReference type="GO" id="GO:0000272">
    <property type="term" value="P:polysaccharide catabolic process"/>
    <property type="evidence" value="ECO:0007669"/>
    <property type="project" value="TreeGrafter"/>
</dbReference>
<dbReference type="GO" id="GO:0052757">
    <property type="term" value="F:chondroitin hydrolase activity"/>
    <property type="evidence" value="ECO:0007669"/>
    <property type="project" value="TreeGrafter"/>
</dbReference>
<accession>A0A2M8Z5Z4</accession>
<dbReference type="SUPFAM" id="SSF48208">
    <property type="entry name" value="Six-hairpin glycosidases"/>
    <property type="match status" value="1"/>
</dbReference>
<evidence type="ECO:0000256" key="1">
    <source>
        <dbReference type="ARBA" id="ARBA00022801"/>
    </source>
</evidence>
<evidence type="ECO:0000256" key="4">
    <source>
        <dbReference type="PIRSR" id="PIRSR610905-2"/>
    </source>
</evidence>
<evidence type="ECO:0000256" key="3">
    <source>
        <dbReference type="PIRSR" id="PIRSR610905-1"/>
    </source>
</evidence>
<feature type="active site" description="Nucleophile" evidence="3">
    <location>
        <position position="100"/>
    </location>
</feature>
<feature type="binding site" evidence="4">
    <location>
        <position position="100"/>
    </location>
    <ligand>
        <name>substrate</name>
    </ligand>
</feature>